<proteinExistence type="inferred from homology"/>
<dbReference type="SMART" id="SM00283">
    <property type="entry name" value="MA"/>
    <property type="match status" value="1"/>
</dbReference>
<name>A0ABP9EHX1_9GAMM</name>
<dbReference type="Pfam" id="PF00672">
    <property type="entry name" value="HAMP"/>
    <property type="match status" value="1"/>
</dbReference>
<dbReference type="Proteomes" id="UP001499988">
    <property type="component" value="Unassembled WGS sequence"/>
</dbReference>
<evidence type="ECO:0000256" key="5">
    <source>
        <dbReference type="ARBA" id="ARBA00023224"/>
    </source>
</evidence>
<sequence length="545" mass="59381">MTHFRDWSIAWKIRSPLLLISVLIVLYAIAGFWSQAQLAKDSEYQNEQILPAIQRVLNADRDLYQALLAQRSYIDLREQGLSTTTQAQAYQDNLSQARARLGEAVQLLDDPQIRQYYLEFTPKLQAWLNLSETVFSLADEGRLAQATLLSAGDGLAAFDAARGLADKMTEELILEGDRMSDLTRAHTLQSQRLQWGLLSGVLLVILALAAWLPRFISDQVIAVREQLRDLSEGDGDLAARLPVGAKDELGQLAEAFNRLMAKLHQAISGVAHGCSSVDVSAQQLREVSQTSEQAAIEQGVKLTQMVAAVEQMSVAIADVARHSEMSAEETRQVHSEANRGGSIIARSAEHTEQLNRQLADSLQVIGELEQYAAQITQVTGVIAEIADQTNLLALNAAIEAARAGEQGRGFAVVADEVRALAGRTQTSTQEIGHTLEQLQKRVSSVVDQIGASSAQFGQTSIEVDGARGIFEGIVTLMDQLDHKAAHVATAIEEQSVVIREISDTLSSVDKQTQATLGDIETTSKEADKVAQEIHRINHITAGFAH</sequence>
<evidence type="ECO:0000256" key="3">
    <source>
        <dbReference type="ARBA" id="ARBA00022989"/>
    </source>
</evidence>
<dbReference type="InterPro" id="IPR003660">
    <property type="entry name" value="HAMP_dom"/>
</dbReference>
<dbReference type="SUPFAM" id="SSF58104">
    <property type="entry name" value="Methyl-accepting chemotaxis protein (MCP) signaling domain"/>
    <property type="match status" value="1"/>
</dbReference>
<reference evidence="12" key="1">
    <citation type="journal article" date="2019" name="Int. J. Syst. Evol. Microbiol.">
        <title>The Global Catalogue of Microorganisms (GCM) 10K type strain sequencing project: providing services to taxonomists for standard genome sequencing and annotation.</title>
        <authorList>
            <consortium name="The Broad Institute Genomics Platform"/>
            <consortium name="The Broad Institute Genome Sequencing Center for Infectious Disease"/>
            <person name="Wu L."/>
            <person name="Ma J."/>
        </authorList>
    </citation>
    <scope>NUCLEOTIDE SEQUENCE [LARGE SCALE GENOMIC DNA]</scope>
    <source>
        <strain evidence="12">JCM 18401</strain>
    </source>
</reference>
<dbReference type="Pfam" id="PF00015">
    <property type="entry name" value="MCPsignal"/>
    <property type="match status" value="1"/>
</dbReference>
<dbReference type="Gene3D" id="1.10.287.950">
    <property type="entry name" value="Methyl-accepting chemotaxis protein"/>
    <property type="match status" value="1"/>
</dbReference>
<feature type="transmembrane region" description="Helical" evidence="8">
    <location>
        <begin position="13"/>
        <end position="33"/>
    </location>
</feature>
<evidence type="ECO:0000313" key="11">
    <source>
        <dbReference type="EMBL" id="GAA4877399.1"/>
    </source>
</evidence>
<keyword evidence="5 7" id="KW-0807">Transducer</keyword>
<evidence type="ECO:0000256" key="7">
    <source>
        <dbReference type="PROSITE-ProRule" id="PRU00284"/>
    </source>
</evidence>
<dbReference type="SMART" id="SM00304">
    <property type="entry name" value="HAMP"/>
    <property type="match status" value="1"/>
</dbReference>
<keyword evidence="2 8" id="KW-0812">Transmembrane</keyword>
<keyword evidence="3 8" id="KW-1133">Transmembrane helix</keyword>
<accession>A0ABP9EHX1</accession>
<keyword evidence="12" id="KW-1185">Reference proteome</keyword>
<evidence type="ECO:0000256" key="1">
    <source>
        <dbReference type="ARBA" id="ARBA00004141"/>
    </source>
</evidence>
<comment type="similarity">
    <text evidence="6">Belongs to the methyl-accepting chemotaxis (MCP) protein family.</text>
</comment>
<evidence type="ECO:0000259" key="10">
    <source>
        <dbReference type="PROSITE" id="PS50885"/>
    </source>
</evidence>
<keyword evidence="4 8" id="KW-0472">Membrane</keyword>
<comment type="subcellular location">
    <subcellularLocation>
        <location evidence="1">Membrane</location>
        <topology evidence="1">Multi-pass membrane protein</topology>
    </subcellularLocation>
</comment>
<gene>
    <name evidence="11" type="ORF">GCM10023333_08370</name>
</gene>
<feature type="domain" description="HAMP" evidence="10">
    <location>
        <begin position="214"/>
        <end position="268"/>
    </location>
</feature>
<feature type="transmembrane region" description="Helical" evidence="8">
    <location>
        <begin position="193"/>
        <end position="212"/>
    </location>
</feature>
<dbReference type="PROSITE" id="PS50111">
    <property type="entry name" value="CHEMOTAXIS_TRANSDUC_2"/>
    <property type="match status" value="1"/>
</dbReference>
<evidence type="ECO:0000256" key="6">
    <source>
        <dbReference type="ARBA" id="ARBA00029447"/>
    </source>
</evidence>
<evidence type="ECO:0000256" key="8">
    <source>
        <dbReference type="SAM" id="Phobius"/>
    </source>
</evidence>
<dbReference type="EMBL" id="BAABJZ010000009">
    <property type="protein sequence ID" value="GAA4877399.1"/>
    <property type="molecule type" value="Genomic_DNA"/>
</dbReference>
<dbReference type="CDD" id="cd11386">
    <property type="entry name" value="MCP_signal"/>
    <property type="match status" value="1"/>
</dbReference>
<dbReference type="CDD" id="cd06225">
    <property type="entry name" value="HAMP"/>
    <property type="match status" value="1"/>
</dbReference>
<dbReference type="PANTHER" id="PTHR32089:SF119">
    <property type="entry name" value="METHYL-ACCEPTING CHEMOTAXIS PROTEIN CTPL"/>
    <property type="match status" value="1"/>
</dbReference>
<dbReference type="InterPro" id="IPR004089">
    <property type="entry name" value="MCPsignal_dom"/>
</dbReference>
<organism evidence="11 12">
    <name type="scientific">Ferrimonas pelagia</name>
    <dbReference type="NCBI Taxonomy" id="1177826"/>
    <lineage>
        <taxon>Bacteria</taxon>
        <taxon>Pseudomonadati</taxon>
        <taxon>Pseudomonadota</taxon>
        <taxon>Gammaproteobacteria</taxon>
        <taxon>Alteromonadales</taxon>
        <taxon>Ferrimonadaceae</taxon>
        <taxon>Ferrimonas</taxon>
    </lineage>
</organism>
<evidence type="ECO:0000259" key="9">
    <source>
        <dbReference type="PROSITE" id="PS50111"/>
    </source>
</evidence>
<protein>
    <submittedName>
        <fullName evidence="11">Methyl-accepting chemotaxis protein</fullName>
    </submittedName>
</protein>
<evidence type="ECO:0000256" key="4">
    <source>
        <dbReference type="ARBA" id="ARBA00023136"/>
    </source>
</evidence>
<feature type="domain" description="Methyl-accepting transducer" evidence="9">
    <location>
        <begin position="273"/>
        <end position="509"/>
    </location>
</feature>
<evidence type="ECO:0000313" key="12">
    <source>
        <dbReference type="Proteomes" id="UP001499988"/>
    </source>
</evidence>
<dbReference type="RefSeq" id="WP_345333728.1">
    <property type="nucleotide sequence ID" value="NZ_BAABJZ010000009.1"/>
</dbReference>
<dbReference type="PROSITE" id="PS50885">
    <property type="entry name" value="HAMP"/>
    <property type="match status" value="1"/>
</dbReference>
<dbReference type="PANTHER" id="PTHR32089">
    <property type="entry name" value="METHYL-ACCEPTING CHEMOTAXIS PROTEIN MCPB"/>
    <property type="match status" value="1"/>
</dbReference>
<evidence type="ECO:0000256" key="2">
    <source>
        <dbReference type="ARBA" id="ARBA00022692"/>
    </source>
</evidence>
<comment type="caution">
    <text evidence="11">The sequence shown here is derived from an EMBL/GenBank/DDBJ whole genome shotgun (WGS) entry which is preliminary data.</text>
</comment>